<keyword evidence="6 13" id="KW-0808">Transferase</keyword>
<evidence type="ECO:0000256" key="1">
    <source>
        <dbReference type="ARBA" id="ARBA00005015"/>
    </source>
</evidence>
<comment type="similarity">
    <text evidence="2 13">Belongs to the GHMP kinase family. Homoserine kinase subfamily.</text>
</comment>
<name>A0A495A1C3_9BACI</name>
<keyword evidence="9 13" id="KW-0418">Kinase</keyword>
<keyword evidence="10 13" id="KW-0067">ATP-binding</keyword>
<feature type="domain" description="GHMP kinase N-terminal" evidence="14">
    <location>
        <begin position="58"/>
        <end position="139"/>
    </location>
</feature>
<dbReference type="Gene3D" id="3.30.70.890">
    <property type="entry name" value="GHMP kinase, C-terminal domain"/>
    <property type="match status" value="1"/>
</dbReference>
<evidence type="ECO:0000256" key="10">
    <source>
        <dbReference type="ARBA" id="ARBA00022840"/>
    </source>
</evidence>
<dbReference type="PANTHER" id="PTHR20861">
    <property type="entry name" value="HOMOSERINE/4-DIPHOSPHOCYTIDYL-2-C-METHYL-D-ERYTHRITOL KINASE"/>
    <property type="match status" value="1"/>
</dbReference>
<dbReference type="RefSeq" id="WP_121204432.1">
    <property type="nucleotide sequence ID" value="NZ_RBZP01000007.1"/>
</dbReference>
<dbReference type="EC" id="2.7.1.39" evidence="3 13"/>
<evidence type="ECO:0000313" key="16">
    <source>
        <dbReference type="EMBL" id="RKQ33270.1"/>
    </source>
</evidence>
<dbReference type="UniPathway" id="UPA00050">
    <property type="reaction ID" value="UER00064"/>
</dbReference>
<reference evidence="16 17" key="1">
    <citation type="journal article" date="2016" name="Int. J. Syst. Evol. Microbiol.">
        <title>Oceanobacillus halophilus sp. nov., a novel moderately halophilic bacterium from a hypersaline lake.</title>
        <authorList>
            <person name="Amoozegar M.A."/>
            <person name="Bagheri M."/>
            <person name="Makhdoumi A."/>
            <person name="Nikou M.M."/>
            <person name="Fazeli S.A.S."/>
            <person name="Schumann P."/>
            <person name="Sproer C."/>
            <person name="Sanchez-Porro C."/>
            <person name="Ventosa A."/>
        </authorList>
    </citation>
    <scope>NUCLEOTIDE SEQUENCE [LARGE SCALE GENOMIC DNA]</scope>
    <source>
        <strain evidence="16 17">DSM 23996</strain>
    </source>
</reference>
<dbReference type="OrthoDB" id="9769912at2"/>
<evidence type="ECO:0000256" key="2">
    <source>
        <dbReference type="ARBA" id="ARBA00007370"/>
    </source>
</evidence>
<evidence type="ECO:0000256" key="11">
    <source>
        <dbReference type="ARBA" id="ARBA00049375"/>
    </source>
</evidence>
<dbReference type="GO" id="GO:0005737">
    <property type="term" value="C:cytoplasm"/>
    <property type="evidence" value="ECO:0007669"/>
    <property type="project" value="UniProtKB-SubCell"/>
</dbReference>
<evidence type="ECO:0000256" key="13">
    <source>
        <dbReference type="HAMAP-Rule" id="MF_00384"/>
    </source>
</evidence>
<proteinExistence type="inferred from homology"/>
<dbReference type="InterPro" id="IPR013750">
    <property type="entry name" value="GHMP_kinase_C_dom"/>
</dbReference>
<gene>
    <name evidence="13" type="primary">thrB</name>
    <name evidence="16" type="ORF">D8M06_10890</name>
</gene>
<evidence type="ECO:0000256" key="5">
    <source>
        <dbReference type="ARBA" id="ARBA00022605"/>
    </source>
</evidence>
<keyword evidence="13" id="KW-0963">Cytoplasm</keyword>
<dbReference type="Pfam" id="PF08544">
    <property type="entry name" value="GHMP_kinases_C"/>
    <property type="match status" value="1"/>
</dbReference>
<evidence type="ECO:0000256" key="3">
    <source>
        <dbReference type="ARBA" id="ARBA00012078"/>
    </source>
</evidence>
<comment type="pathway">
    <text evidence="1 13">Amino-acid biosynthesis; L-threonine biosynthesis; L-threonine from L-aspartate: step 4/5.</text>
</comment>
<organism evidence="16 17">
    <name type="scientific">Oceanobacillus halophilus</name>
    <dbReference type="NCBI Taxonomy" id="930130"/>
    <lineage>
        <taxon>Bacteria</taxon>
        <taxon>Bacillati</taxon>
        <taxon>Bacillota</taxon>
        <taxon>Bacilli</taxon>
        <taxon>Bacillales</taxon>
        <taxon>Bacillaceae</taxon>
        <taxon>Oceanobacillus</taxon>
    </lineage>
</organism>
<dbReference type="PANTHER" id="PTHR20861:SF1">
    <property type="entry name" value="HOMOSERINE KINASE"/>
    <property type="match status" value="1"/>
</dbReference>
<evidence type="ECO:0000256" key="6">
    <source>
        <dbReference type="ARBA" id="ARBA00022679"/>
    </source>
</evidence>
<dbReference type="InterPro" id="IPR036554">
    <property type="entry name" value="GHMP_kinase_C_sf"/>
</dbReference>
<comment type="subcellular location">
    <subcellularLocation>
        <location evidence="13">Cytoplasm</location>
    </subcellularLocation>
</comment>
<feature type="domain" description="GHMP kinase C-terminal" evidence="15">
    <location>
        <begin position="201"/>
        <end position="274"/>
    </location>
</feature>
<dbReference type="NCBIfam" id="TIGR00191">
    <property type="entry name" value="thrB"/>
    <property type="match status" value="1"/>
</dbReference>
<keyword evidence="8 13" id="KW-0547">Nucleotide-binding</keyword>
<dbReference type="PRINTS" id="PR00958">
    <property type="entry name" value="HOMSERKINASE"/>
</dbReference>
<keyword evidence="17" id="KW-1185">Reference proteome</keyword>
<dbReference type="GO" id="GO:0004413">
    <property type="term" value="F:homoserine kinase activity"/>
    <property type="evidence" value="ECO:0007669"/>
    <property type="project" value="UniProtKB-UniRule"/>
</dbReference>
<comment type="function">
    <text evidence="12 13">Catalyzes the ATP-dependent phosphorylation of L-homoserine to L-homoserine phosphate.</text>
</comment>
<protein>
    <recommendedName>
        <fullName evidence="4 13">Homoserine kinase</fullName>
        <shortName evidence="13">HK</shortName>
        <shortName evidence="13">HSK</shortName>
        <ecNumber evidence="3 13">2.7.1.39</ecNumber>
    </recommendedName>
</protein>
<dbReference type="InterPro" id="IPR006203">
    <property type="entry name" value="GHMP_knse_ATP-bd_CS"/>
</dbReference>
<comment type="catalytic activity">
    <reaction evidence="11 13">
        <text>L-homoserine + ATP = O-phospho-L-homoserine + ADP + H(+)</text>
        <dbReference type="Rhea" id="RHEA:13985"/>
        <dbReference type="ChEBI" id="CHEBI:15378"/>
        <dbReference type="ChEBI" id="CHEBI:30616"/>
        <dbReference type="ChEBI" id="CHEBI:57476"/>
        <dbReference type="ChEBI" id="CHEBI:57590"/>
        <dbReference type="ChEBI" id="CHEBI:456216"/>
        <dbReference type="EC" id="2.7.1.39"/>
    </reaction>
</comment>
<dbReference type="SUPFAM" id="SSF54211">
    <property type="entry name" value="Ribosomal protein S5 domain 2-like"/>
    <property type="match status" value="1"/>
</dbReference>
<dbReference type="AlphaFoldDB" id="A0A495A1C3"/>
<dbReference type="SUPFAM" id="SSF55060">
    <property type="entry name" value="GHMP Kinase, C-terminal domain"/>
    <property type="match status" value="1"/>
</dbReference>
<dbReference type="Pfam" id="PF00288">
    <property type="entry name" value="GHMP_kinases_N"/>
    <property type="match status" value="1"/>
</dbReference>
<dbReference type="InterPro" id="IPR006204">
    <property type="entry name" value="GHMP_kinase_N_dom"/>
</dbReference>
<dbReference type="PROSITE" id="PS00627">
    <property type="entry name" value="GHMP_KINASES_ATP"/>
    <property type="match status" value="1"/>
</dbReference>
<dbReference type="PIRSF" id="PIRSF000676">
    <property type="entry name" value="Homoser_kin"/>
    <property type="match status" value="1"/>
</dbReference>
<keyword evidence="5 13" id="KW-0028">Amino-acid biosynthesis</keyword>
<evidence type="ECO:0000256" key="9">
    <source>
        <dbReference type="ARBA" id="ARBA00022777"/>
    </source>
</evidence>
<dbReference type="GO" id="GO:0009088">
    <property type="term" value="P:threonine biosynthetic process"/>
    <property type="evidence" value="ECO:0007669"/>
    <property type="project" value="UniProtKB-UniRule"/>
</dbReference>
<dbReference type="InterPro" id="IPR014721">
    <property type="entry name" value="Ribsml_uS5_D2-typ_fold_subgr"/>
</dbReference>
<dbReference type="GO" id="GO:0005524">
    <property type="term" value="F:ATP binding"/>
    <property type="evidence" value="ECO:0007669"/>
    <property type="project" value="UniProtKB-UniRule"/>
</dbReference>
<keyword evidence="7 13" id="KW-0791">Threonine biosynthesis</keyword>
<dbReference type="HAMAP" id="MF_00384">
    <property type="entry name" value="Homoser_kinase"/>
    <property type="match status" value="1"/>
</dbReference>
<feature type="binding site" evidence="13">
    <location>
        <begin position="86"/>
        <end position="96"/>
    </location>
    <ligand>
        <name>ATP</name>
        <dbReference type="ChEBI" id="CHEBI:30616"/>
    </ligand>
</feature>
<sequence>MRSFRVSVPASTANVGPGFDSMGLAVNLYLTLHVEESEHWEFIQHSPPAPPSDYKDHFIYKVAKQIADRHHKKLPACKVTETSEIPLARGLGSSASAILAGIEIANQACDLNLSNEEKLQYGTEIEGHPDNIAPALFGGLVISVIIEEEIERIEFKDLQMDIVVSIPGVELKTEAARKVLPESYSKKHAASASAVSNLVVASLVSGDYALAGKMMERDLFHEPYRAKLIPNYDKIRLRAKEFGAYGSIISGAGPTMMSFVPSGNGATIANKMQTILPDYKVQALNIDTEGLKITYS</sequence>
<evidence type="ECO:0000313" key="17">
    <source>
        <dbReference type="Proteomes" id="UP000269301"/>
    </source>
</evidence>
<evidence type="ECO:0000256" key="4">
    <source>
        <dbReference type="ARBA" id="ARBA00017858"/>
    </source>
</evidence>
<accession>A0A495A1C3</accession>
<dbReference type="EMBL" id="RBZP01000007">
    <property type="protein sequence ID" value="RKQ33270.1"/>
    <property type="molecule type" value="Genomic_DNA"/>
</dbReference>
<evidence type="ECO:0000259" key="15">
    <source>
        <dbReference type="Pfam" id="PF08544"/>
    </source>
</evidence>
<evidence type="ECO:0000256" key="8">
    <source>
        <dbReference type="ARBA" id="ARBA00022741"/>
    </source>
</evidence>
<dbReference type="InterPro" id="IPR000870">
    <property type="entry name" value="Homoserine_kinase"/>
</dbReference>
<dbReference type="Proteomes" id="UP000269301">
    <property type="component" value="Unassembled WGS sequence"/>
</dbReference>
<evidence type="ECO:0000256" key="7">
    <source>
        <dbReference type="ARBA" id="ARBA00022697"/>
    </source>
</evidence>
<comment type="caution">
    <text evidence="16">The sequence shown here is derived from an EMBL/GenBank/DDBJ whole genome shotgun (WGS) entry which is preliminary data.</text>
</comment>
<dbReference type="Gene3D" id="3.30.230.10">
    <property type="match status" value="1"/>
</dbReference>
<evidence type="ECO:0000256" key="12">
    <source>
        <dbReference type="ARBA" id="ARBA00049954"/>
    </source>
</evidence>
<evidence type="ECO:0000259" key="14">
    <source>
        <dbReference type="Pfam" id="PF00288"/>
    </source>
</evidence>
<dbReference type="InterPro" id="IPR020568">
    <property type="entry name" value="Ribosomal_Su5_D2-typ_SF"/>
</dbReference>